<evidence type="ECO:0000256" key="1">
    <source>
        <dbReference type="SAM" id="MobiDB-lite"/>
    </source>
</evidence>
<accession>A0A835FKV9</accession>
<feature type="compositionally biased region" description="Acidic residues" evidence="1">
    <location>
        <begin position="30"/>
        <end position="60"/>
    </location>
</feature>
<dbReference type="EMBL" id="JACEFO010000544">
    <property type="protein sequence ID" value="KAF8765595.1"/>
    <property type="molecule type" value="Genomic_DNA"/>
</dbReference>
<dbReference type="Proteomes" id="UP000636709">
    <property type="component" value="Unassembled WGS sequence"/>
</dbReference>
<protein>
    <submittedName>
        <fullName evidence="2">Uncharacterized protein</fullName>
    </submittedName>
</protein>
<gene>
    <name evidence="2" type="ORF">HU200_008085</name>
</gene>
<reference evidence="2" key="1">
    <citation type="submission" date="2020-07" db="EMBL/GenBank/DDBJ databases">
        <title>Genome sequence and genetic diversity analysis of an under-domesticated orphan crop, white fonio (Digitaria exilis).</title>
        <authorList>
            <person name="Bennetzen J.L."/>
            <person name="Chen S."/>
            <person name="Ma X."/>
            <person name="Wang X."/>
            <person name="Yssel A.E.J."/>
            <person name="Chaluvadi S.R."/>
            <person name="Johnson M."/>
            <person name="Gangashetty P."/>
            <person name="Hamidou F."/>
            <person name="Sanogo M.D."/>
            <person name="Zwaenepoel A."/>
            <person name="Wallace J."/>
            <person name="Van De Peer Y."/>
            <person name="Van Deynze A."/>
        </authorList>
    </citation>
    <scope>NUCLEOTIDE SEQUENCE</scope>
    <source>
        <tissue evidence="2">Leaves</tissue>
    </source>
</reference>
<organism evidence="2 3">
    <name type="scientific">Digitaria exilis</name>
    <dbReference type="NCBI Taxonomy" id="1010633"/>
    <lineage>
        <taxon>Eukaryota</taxon>
        <taxon>Viridiplantae</taxon>
        <taxon>Streptophyta</taxon>
        <taxon>Embryophyta</taxon>
        <taxon>Tracheophyta</taxon>
        <taxon>Spermatophyta</taxon>
        <taxon>Magnoliopsida</taxon>
        <taxon>Liliopsida</taxon>
        <taxon>Poales</taxon>
        <taxon>Poaceae</taxon>
        <taxon>PACMAD clade</taxon>
        <taxon>Panicoideae</taxon>
        <taxon>Panicodae</taxon>
        <taxon>Paniceae</taxon>
        <taxon>Anthephorinae</taxon>
        <taxon>Digitaria</taxon>
    </lineage>
</organism>
<evidence type="ECO:0000313" key="2">
    <source>
        <dbReference type="EMBL" id="KAF8765595.1"/>
    </source>
</evidence>
<comment type="caution">
    <text evidence="2">The sequence shown here is derived from an EMBL/GenBank/DDBJ whole genome shotgun (WGS) entry which is preliminary data.</text>
</comment>
<feature type="region of interest" description="Disordered" evidence="1">
    <location>
        <begin position="1"/>
        <end position="60"/>
    </location>
</feature>
<sequence length="146" mass="15958">MGNRARSGGRRRASGGAGGSESKRLRWVADGEEEEEAGAEEGEEGEEEEDADAAEGKMEEEEAYGEDLCFVCKDGGDLRVCDYRLVLPPAVLCYCYPLCLVSRWFSVACSSNNCSNRAATKLIILLVWGKMLTSSIRMKNSFVVSI</sequence>
<name>A0A835FKV9_9POAL</name>
<evidence type="ECO:0000313" key="3">
    <source>
        <dbReference type="Proteomes" id="UP000636709"/>
    </source>
</evidence>
<keyword evidence="3" id="KW-1185">Reference proteome</keyword>
<proteinExistence type="predicted"/>
<dbReference type="AlphaFoldDB" id="A0A835FKV9"/>